<reference evidence="8" key="1">
    <citation type="submission" date="2017-02" db="UniProtKB">
        <authorList>
            <consortium name="WormBaseParasite"/>
        </authorList>
    </citation>
    <scope>IDENTIFICATION</scope>
</reference>
<dbReference type="InterPro" id="IPR011992">
    <property type="entry name" value="EF-hand-dom_pair"/>
</dbReference>
<dbReference type="PANTHER" id="PTHR45942">
    <property type="entry name" value="PROTEIN PHOSPATASE 3 REGULATORY SUBUNIT B ALPHA ISOFORM TYPE 1"/>
    <property type="match status" value="1"/>
</dbReference>
<dbReference type="Proteomes" id="UP000274756">
    <property type="component" value="Unassembled WGS sequence"/>
</dbReference>
<sequence>MTEEYLIMNSNNGKIDLNGDGILTRDEAKRYEKDVSSGIIDGIFEIADTNRDGKITMSEFINAAESRAIYGKPKTQEERNGELAQRLISLIDQNSDRRLSIQEIHAFANINAKVSEDDVLRAFTYIDINRDGWLKLDELIRIPNKMAELVHFQEAPLVL</sequence>
<dbReference type="WBParaSite" id="DME_0000299301-mRNA-1">
    <property type="protein sequence ID" value="DME_0000299301-mRNA-1"/>
    <property type="gene ID" value="DME_0000299301"/>
</dbReference>
<dbReference type="SMART" id="SM00054">
    <property type="entry name" value="EFh"/>
    <property type="match status" value="3"/>
</dbReference>
<dbReference type="CDD" id="cd00051">
    <property type="entry name" value="EFh"/>
    <property type="match status" value="1"/>
</dbReference>
<dbReference type="AlphaFoldDB" id="A0A0N4U7M3"/>
<dbReference type="OrthoDB" id="26525at2759"/>
<reference evidence="5 7" key="2">
    <citation type="submission" date="2018-11" db="EMBL/GenBank/DDBJ databases">
        <authorList>
            <consortium name="Pathogen Informatics"/>
        </authorList>
    </citation>
    <scope>NUCLEOTIDE SEQUENCE [LARGE SCALE GENOMIC DNA]</scope>
</reference>
<dbReference type="PROSITE" id="PS50222">
    <property type="entry name" value="EF_HAND_2"/>
    <property type="match status" value="2"/>
</dbReference>
<evidence type="ECO:0000313" key="7">
    <source>
        <dbReference type="Proteomes" id="UP000274756"/>
    </source>
</evidence>
<feature type="domain" description="EF-hand" evidence="4">
    <location>
        <begin position="35"/>
        <end position="70"/>
    </location>
</feature>
<feature type="domain" description="EF-hand" evidence="4">
    <location>
        <begin position="114"/>
        <end position="149"/>
    </location>
</feature>
<evidence type="ECO:0000256" key="2">
    <source>
        <dbReference type="ARBA" id="ARBA00022737"/>
    </source>
</evidence>
<evidence type="ECO:0000313" key="6">
    <source>
        <dbReference type="Proteomes" id="UP000038040"/>
    </source>
</evidence>
<evidence type="ECO:0000259" key="4">
    <source>
        <dbReference type="PROSITE" id="PS50222"/>
    </source>
</evidence>
<dbReference type="SUPFAM" id="SSF47473">
    <property type="entry name" value="EF-hand"/>
    <property type="match status" value="1"/>
</dbReference>
<dbReference type="Proteomes" id="UP000038040">
    <property type="component" value="Unplaced"/>
</dbReference>
<dbReference type="InterPro" id="IPR057020">
    <property type="entry name" value="EF-hand_FSTL1"/>
</dbReference>
<accession>A0A0N4U7M3</accession>
<keyword evidence="2" id="KW-0677">Repeat</keyword>
<dbReference type="STRING" id="318479.A0A0N4U7M3"/>
<evidence type="ECO:0000256" key="1">
    <source>
        <dbReference type="ARBA" id="ARBA00022723"/>
    </source>
</evidence>
<proteinExistence type="predicted"/>
<keyword evidence="3" id="KW-0106">Calcium</keyword>
<dbReference type="InterPro" id="IPR018247">
    <property type="entry name" value="EF_Hand_1_Ca_BS"/>
</dbReference>
<evidence type="ECO:0000256" key="3">
    <source>
        <dbReference type="ARBA" id="ARBA00022837"/>
    </source>
</evidence>
<dbReference type="Pfam" id="PF23564">
    <property type="entry name" value="EF-hand_FSTL1"/>
    <property type="match status" value="1"/>
</dbReference>
<organism evidence="6 8">
    <name type="scientific">Dracunculus medinensis</name>
    <name type="common">Guinea worm</name>
    <dbReference type="NCBI Taxonomy" id="318479"/>
    <lineage>
        <taxon>Eukaryota</taxon>
        <taxon>Metazoa</taxon>
        <taxon>Ecdysozoa</taxon>
        <taxon>Nematoda</taxon>
        <taxon>Chromadorea</taxon>
        <taxon>Rhabditida</taxon>
        <taxon>Spirurina</taxon>
        <taxon>Dracunculoidea</taxon>
        <taxon>Dracunculidae</taxon>
        <taxon>Dracunculus</taxon>
    </lineage>
</organism>
<name>A0A0N4U7M3_DRAME</name>
<dbReference type="EMBL" id="UYYG01001159">
    <property type="protein sequence ID" value="VDN57179.1"/>
    <property type="molecule type" value="Genomic_DNA"/>
</dbReference>
<dbReference type="PROSITE" id="PS00018">
    <property type="entry name" value="EF_HAND_1"/>
    <property type="match status" value="1"/>
</dbReference>
<dbReference type="Gene3D" id="1.10.238.10">
    <property type="entry name" value="EF-hand"/>
    <property type="match status" value="2"/>
</dbReference>
<gene>
    <name evidence="5" type="ORF">DME_LOCUS7152</name>
</gene>
<evidence type="ECO:0000313" key="8">
    <source>
        <dbReference type="WBParaSite" id="DME_0000299301-mRNA-1"/>
    </source>
</evidence>
<dbReference type="Pfam" id="PF13833">
    <property type="entry name" value="EF-hand_8"/>
    <property type="match status" value="1"/>
</dbReference>
<evidence type="ECO:0000313" key="5">
    <source>
        <dbReference type="EMBL" id="VDN57179.1"/>
    </source>
</evidence>
<dbReference type="GO" id="GO:0005509">
    <property type="term" value="F:calcium ion binding"/>
    <property type="evidence" value="ECO:0007669"/>
    <property type="project" value="InterPro"/>
</dbReference>
<keyword evidence="1" id="KW-0479">Metal-binding</keyword>
<protein>
    <submittedName>
        <fullName evidence="8">EF-hand domain-containing protein</fullName>
    </submittedName>
</protein>
<keyword evidence="7" id="KW-1185">Reference proteome</keyword>
<dbReference type="Pfam" id="PF13202">
    <property type="entry name" value="EF-hand_5"/>
    <property type="match status" value="1"/>
</dbReference>
<dbReference type="InterPro" id="IPR002048">
    <property type="entry name" value="EF_hand_dom"/>
</dbReference>